<evidence type="ECO:0000313" key="1">
    <source>
        <dbReference type="EMBL" id="MBE9077751.1"/>
    </source>
</evidence>
<protein>
    <submittedName>
        <fullName evidence="1">Chromosome segregation ATPase</fullName>
    </submittedName>
</protein>
<dbReference type="Proteomes" id="UP000636505">
    <property type="component" value="Unassembled WGS sequence"/>
</dbReference>
<reference evidence="1" key="1">
    <citation type="submission" date="2020-10" db="EMBL/GenBank/DDBJ databases">
        <authorList>
            <person name="Castelo-Branco R."/>
            <person name="Eusebio N."/>
            <person name="Adriana R."/>
            <person name="Vieira A."/>
            <person name="Brugerolle De Fraissinette N."/>
            <person name="Rezende De Castro R."/>
            <person name="Schneider M.P."/>
            <person name="Vasconcelos V."/>
            <person name="Leao P.N."/>
        </authorList>
    </citation>
    <scope>NUCLEOTIDE SEQUENCE</scope>
    <source>
        <strain evidence="1">LEGE 07310</strain>
    </source>
</reference>
<dbReference type="EMBL" id="JADEXG010000021">
    <property type="protein sequence ID" value="MBE9077751.1"/>
    <property type="molecule type" value="Genomic_DNA"/>
</dbReference>
<dbReference type="AlphaFoldDB" id="A0A8J7DLV0"/>
<name>A0A8J7DLV0_9CYAN</name>
<evidence type="ECO:0000313" key="2">
    <source>
        <dbReference type="Proteomes" id="UP000636505"/>
    </source>
</evidence>
<organism evidence="1 2">
    <name type="scientific">Vasconcelosia minhoensis LEGE 07310</name>
    <dbReference type="NCBI Taxonomy" id="915328"/>
    <lineage>
        <taxon>Bacteria</taxon>
        <taxon>Bacillati</taxon>
        <taxon>Cyanobacteriota</taxon>
        <taxon>Cyanophyceae</taxon>
        <taxon>Nodosilineales</taxon>
        <taxon>Cymatolegaceae</taxon>
        <taxon>Vasconcelosia</taxon>
        <taxon>Vasconcelosia minhoensis</taxon>
    </lineage>
</organism>
<gene>
    <name evidence="1" type="ORF">IQ241_10655</name>
</gene>
<keyword evidence="2" id="KW-1185">Reference proteome</keyword>
<comment type="caution">
    <text evidence="1">The sequence shown here is derived from an EMBL/GenBank/DDBJ whole genome shotgun (WGS) entry which is preliminary data.</text>
</comment>
<proteinExistence type="predicted"/>
<accession>A0A8J7DLV0</accession>
<sequence>MRKESKLNRWGLRWLNSWPFLLLTTLALMSTLSVAAAVSLFRIPNLPNCRAIFWPTASAAMRLQCAQSYAEQGSVENLLGAIKLVDALADDHPLRGEINNRIEAWANQILNLASSSFQQGDLDGAIATARQIPAQTTAAQQIEERIQQWQTIWSEAEGIFEQARKKLEAHDFQSAFSLSVQLLDVNNDYWSQTKYNQLTQLIAQARADSSKLAKAKSLAQQGGIDGYREAIELLRSIESDSVLYKEARKLLRQTARAMLDAAESYLQRQQLTDARSLLRAIPRNVGLNEEVADFQVFVDAYQRAWAGDALGLDGAINRLQSIGRDRPLYARAQALTQQWQDELRAVNQLETARAQAEAGGIANLRTAIATAEQVSRRNPRWDEVSGEIERWRTQAETLEDRPILAKADRLADPGQPDDLRAAIQEARKISSGRALFDEARSRIQGWTRRIQQIEDRPILERARQLAAIGNLSDAIATADQIGDGRALSDEAQDLSQTWRDQQLGQARLREALSVAEGGSTEALISAIGLAQQVPSGSPNSSSATTQIGRWSWELLSRAEAVSNRDLEEAIDIAERIPAQAEAFNAARLRLRDWRAQLEPAPLDEELNSSEAGE</sequence>
<dbReference type="RefSeq" id="WP_193906850.1">
    <property type="nucleotide sequence ID" value="NZ_JADEXG010000021.1"/>
</dbReference>